<accession>A0A5M8AU02</accession>
<evidence type="ECO:0000313" key="3">
    <source>
        <dbReference type="Proteomes" id="UP000324324"/>
    </source>
</evidence>
<keyword evidence="1" id="KW-1133">Transmembrane helix</keyword>
<sequence>MQPQPKAAGSPLVEVWGDTANPRHLACAIVIGGALSLAAFAIASRILTELVRTPELARAYAMLAGLAGCVLAGFICACLFKPKRVVTEDSGTDASSATAAAAREQALDRLAEESGGLGTMADLPAATVQELRELQLYELFAARERGAMAAGHADVAIPDADAAAAPARPNAA</sequence>
<dbReference type="EMBL" id="VWRN01000027">
    <property type="protein sequence ID" value="KAA6126212.1"/>
    <property type="molecule type" value="Genomic_DNA"/>
</dbReference>
<proteinExistence type="predicted"/>
<name>A0A5M8AU02_9BURK</name>
<dbReference type="Proteomes" id="UP000324324">
    <property type="component" value="Unassembled WGS sequence"/>
</dbReference>
<keyword evidence="1" id="KW-0472">Membrane</keyword>
<evidence type="ECO:0000256" key="1">
    <source>
        <dbReference type="SAM" id="Phobius"/>
    </source>
</evidence>
<keyword evidence="3" id="KW-1185">Reference proteome</keyword>
<feature type="transmembrane region" description="Helical" evidence="1">
    <location>
        <begin position="59"/>
        <end position="80"/>
    </location>
</feature>
<dbReference type="RefSeq" id="WP_150082877.1">
    <property type="nucleotide sequence ID" value="NZ_CP080294.1"/>
</dbReference>
<keyword evidence="1" id="KW-0812">Transmembrane</keyword>
<evidence type="ECO:0000313" key="2">
    <source>
        <dbReference type="EMBL" id="KAA6126212.1"/>
    </source>
</evidence>
<reference evidence="2 3" key="1">
    <citation type="submission" date="2019-09" db="EMBL/GenBank/DDBJ databases">
        <title>Isolation of a novel species in the genus Cupriavidus from patients with sepsis using whole genome sequencing.</title>
        <authorList>
            <person name="Kweon O.J."/>
            <person name="Lee M.-K."/>
        </authorList>
    </citation>
    <scope>NUCLEOTIDE SEQUENCE [LARGE SCALE GENOMIC DNA]</scope>
    <source>
        <strain evidence="2 3">MKL-01</strain>
    </source>
</reference>
<comment type="caution">
    <text evidence="2">The sequence shown here is derived from an EMBL/GenBank/DDBJ whole genome shotgun (WGS) entry which is preliminary data.</text>
</comment>
<protein>
    <submittedName>
        <fullName evidence="2">Uncharacterized protein</fullName>
    </submittedName>
</protein>
<feature type="transmembrane region" description="Helical" evidence="1">
    <location>
        <begin position="25"/>
        <end position="47"/>
    </location>
</feature>
<dbReference type="AlphaFoldDB" id="A0A5M8AU02"/>
<organism evidence="2 3">
    <name type="scientific">Cupriavidus cauae</name>
    <dbReference type="NCBI Taxonomy" id="2608999"/>
    <lineage>
        <taxon>Bacteria</taxon>
        <taxon>Pseudomonadati</taxon>
        <taxon>Pseudomonadota</taxon>
        <taxon>Betaproteobacteria</taxon>
        <taxon>Burkholderiales</taxon>
        <taxon>Burkholderiaceae</taxon>
        <taxon>Cupriavidus</taxon>
    </lineage>
</organism>
<gene>
    <name evidence="2" type="ORF">F1599_09580</name>
</gene>